<sequence length="608" mass="68295">MTDKQRGGAGKECVACREEIRGAAVICRHCGSSQKNDIWEKTATALKWLGGVVTVISLLAGMVTLMGYYRDWRERRDAVAELLYAADWLARTRNYSRAWQMNEKALGLVPGSAEAFDGRLRLAKLWLRDFRVNKKDADGVLNDVTDVLFRGLRGAGKNESAEILAHIGWAQATRVKNYMPTVIDVDAVFEEALRANPENVYANAMLGHWILMRLGASVKNIDSARSKFAIAVKNPDKRAFARELQFSGLIRHSQGRDDEVERAALGALLQESFSMMKNSEPKPAESFRRKILDAYGTMGRAEHVEAAVALMPPADHLAAHAWLMDGLDYSRPRALAQAKYLRARLTEELGEKEKALGLYQSLLKESKAAKELNGRVDQAIARLSGKLPERALARSYLNDPMGKKDPWRFHMDTLSHFDPRWTPANFDQAIDYFENALSRPLKALPDPKLSELIQSLPAKLDRIRKVVRQGDKIQRLNAYTSDFSVGHHENARLNLLRLGHIHVRALTAGGKLDKAIAQLGDMKKAVDSLNERWTEMRAWIAFEFARAYAIRAGLSKSDADAANALKYLKMALYSDGFSDEIATWDEIKGDVFKSLRDDPAYRELIRGR</sequence>
<evidence type="ECO:0000313" key="2">
    <source>
        <dbReference type="EMBL" id="VEN72811.1"/>
    </source>
</evidence>
<dbReference type="AlphaFoldDB" id="A0A484HDP0"/>
<evidence type="ECO:0008006" key="3">
    <source>
        <dbReference type="Google" id="ProtNLM"/>
    </source>
</evidence>
<accession>A0A484HDP0</accession>
<reference evidence="2" key="1">
    <citation type="submission" date="2019-01" db="EMBL/GenBank/DDBJ databases">
        <authorList>
            <consortium name="Genoscope - CEA"/>
            <person name="William W."/>
        </authorList>
    </citation>
    <scope>NUCLEOTIDE SEQUENCE</scope>
    <source>
        <strain evidence="2">CR-1</strain>
    </source>
</reference>
<keyword evidence="1" id="KW-0812">Transmembrane</keyword>
<keyword evidence="1" id="KW-0472">Membrane</keyword>
<gene>
    <name evidence="2" type="ORF">EPICR_10311</name>
</gene>
<keyword evidence="1" id="KW-1133">Transmembrane helix</keyword>
<organism evidence="2">
    <name type="scientific">uncultured Desulfobacteraceae bacterium</name>
    <dbReference type="NCBI Taxonomy" id="218296"/>
    <lineage>
        <taxon>Bacteria</taxon>
        <taxon>Pseudomonadati</taxon>
        <taxon>Thermodesulfobacteriota</taxon>
        <taxon>Desulfobacteria</taxon>
        <taxon>Desulfobacterales</taxon>
        <taxon>Desulfobacteraceae</taxon>
        <taxon>environmental samples</taxon>
    </lineage>
</organism>
<proteinExistence type="predicted"/>
<evidence type="ECO:0000256" key="1">
    <source>
        <dbReference type="SAM" id="Phobius"/>
    </source>
</evidence>
<protein>
    <recommendedName>
        <fullName evidence="3">Tetratricopeptide repeat protein</fullName>
    </recommendedName>
</protein>
<dbReference type="EMBL" id="CAACVI010000001">
    <property type="protein sequence ID" value="VEN72811.1"/>
    <property type="molecule type" value="Genomic_DNA"/>
</dbReference>
<feature type="transmembrane region" description="Helical" evidence="1">
    <location>
        <begin position="48"/>
        <end position="69"/>
    </location>
</feature>
<name>A0A484HDP0_9BACT</name>